<dbReference type="PANTHER" id="PTHR20932:SF8">
    <property type="entry name" value="LD22649P"/>
    <property type="match status" value="1"/>
</dbReference>
<dbReference type="InterPro" id="IPR045030">
    <property type="entry name" value="LYSM1-4"/>
</dbReference>
<evidence type="ECO:0000259" key="2">
    <source>
        <dbReference type="PROSITE" id="PS51782"/>
    </source>
</evidence>
<feature type="region of interest" description="Disordered" evidence="1">
    <location>
        <begin position="212"/>
        <end position="293"/>
    </location>
</feature>
<dbReference type="Proteomes" id="UP000567179">
    <property type="component" value="Unassembled WGS sequence"/>
</dbReference>
<feature type="region of interest" description="Disordered" evidence="1">
    <location>
        <begin position="31"/>
        <end position="87"/>
    </location>
</feature>
<feature type="compositionally biased region" description="Polar residues" evidence="1">
    <location>
        <begin position="33"/>
        <end position="48"/>
    </location>
</feature>
<organism evidence="3 4">
    <name type="scientific">Psilocybe cf. subviscida</name>
    <dbReference type="NCBI Taxonomy" id="2480587"/>
    <lineage>
        <taxon>Eukaryota</taxon>
        <taxon>Fungi</taxon>
        <taxon>Dikarya</taxon>
        <taxon>Basidiomycota</taxon>
        <taxon>Agaricomycotina</taxon>
        <taxon>Agaricomycetes</taxon>
        <taxon>Agaricomycetidae</taxon>
        <taxon>Agaricales</taxon>
        <taxon>Agaricineae</taxon>
        <taxon>Strophariaceae</taxon>
        <taxon>Psilocybe</taxon>
    </lineage>
</organism>
<reference evidence="3 4" key="1">
    <citation type="journal article" date="2020" name="ISME J.">
        <title>Uncovering the hidden diversity of litter-decomposition mechanisms in mushroom-forming fungi.</title>
        <authorList>
            <person name="Floudas D."/>
            <person name="Bentzer J."/>
            <person name="Ahren D."/>
            <person name="Johansson T."/>
            <person name="Persson P."/>
            <person name="Tunlid A."/>
        </authorList>
    </citation>
    <scope>NUCLEOTIDE SEQUENCE [LARGE SCALE GENOMIC DNA]</scope>
    <source>
        <strain evidence="3 4">CBS 101986</strain>
    </source>
</reference>
<keyword evidence="4" id="KW-1185">Reference proteome</keyword>
<comment type="caution">
    <text evidence="3">The sequence shown here is derived from an EMBL/GenBank/DDBJ whole genome shotgun (WGS) entry which is preliminary data.</text>
</comment>
<feature type="compositionally biased region" description="Basic and acidic residues" evidence="1">
    <location>
        <begin position="67"/>
        <end position="79"/>
    </location>
</feature>
<sequence>MSYDDPDDITYNPFAEERDYSPATSKLVATDSGHYSSSFFPKSATSRPSLRLRKAGSIDKTYTSDPEDNKKHVRTRSDSPKSAGLHPLKSALAGLNGAVFPDLGITRPHLSRLVSDPNAPEDVPESSKHGKSQSQPSPPQEKDVIVHHVTPKDSLAGVSLKYGISLANLRRANQLWTSDTIHRRDVLYIPIDQASRARDFIPQFPLITFTPDAQEVSTDPFTTATSPPIPERDNSEPLPSASTTNPSVNIRRVPASQLSFFPPSTSRDSDSRLLTDSPSPTKNGASNSRHGGDLLRASSSYYLNRAQYTSSPAGKSLSSILGALPIGASTRDEIMTRLSLDSTSSSFSERSRASSATEDDGHELNEVITGNRRWPRGLDLGPDNDNTWSEDLINDVYGSAVPTPKASQRVKAQKPHQQRNGNLYNTHRNKDHNTLPRAPTVAKAHSYSQSSVSPPRFYVPTQVNETTFRTSQMEPSPAMQIPTFRGSNTVGRSMGKRIHANGDGDAMPTVDRDSLQQQFFGQGKRASATSGRPTPAGTVSEVALNGMKTIGPG</sequence>
<dbReference type="AlphaFoldDB" id="A0A8H5BE07"/>
<evidence type="ECO:0000313" key="3">
    <source>
        <dbReference type="EMBL" id="KAF5321620.1"/>
    </source>
</evidence>
<feature type="region of interest" description="Disordered" evidence="1">
    <location>
        <begin position="111"/>
        <end position="143"/>
    </location>
</feature>
<dbReference type="EMBL" id="JAACJJ010000028">
    <property type="protein sequence ID" value="KAF5321620.1"/>
    <property type="molecule type" value="Genomic_DNA"/>
</dbReference>
<dbReference type="InterPro" id="IPR018392">
    <property type="entry name" value="LysM"/>
</dbReference>
<dbReference type="Pfam" id="PF01476">
    <property type="entry name" value="LysM"/>
    <property type="match status" value="1"/>
</dbReference>
<accession>A0A8H5BE07</accession>
<proteinExistence type="predicted"/>
<feature type="region of interest" description="Disordered" evidence="1">
    <location>
        <begin position="404"/>
        <end position="436"/>
    </location>
</feature>
<feature type="region of interest" description="Disordered" evidence="1">
    <location>
        <begin position="519"/>
        <end position="553"/>
    </location>
</feature>
<dbReference type="Gene3D" id="3.10.350.10">
    <property type="entry name" value="LysM domain"/>
    <property type="match status" value="1"/>
</dbReference>
<dbReference type="SMART" id="SM00257">
    <property type="entry name" value="LysM"/>
    <property type="match status" value="1"/>
</dbReference>
<dbReference type="PROSITE" id="PS51782">
    <property type="entry name" value="LYSM"/>
    <property type="match status" value="1"/>
</dbReference>
<feature type="compositionally biased region" description="Polar residues" evidence="1">
    <location>
        <begin position="215"/>
        <end position="226"/>
    </location>
</feature>
<dbReference type="OrthoDB" id="2107166at2759"/>
<protein>
    <recommendedName>
        <fullName evidence="2">LysM domain-containing protein</fullName>
    </recommendedName>
</protein>
<evidence type="ECO:0000256" key="1">
    <source>
        <dbReference type="SAM" id="MobiDB-lite"/>
    </source>
</evidence>
<gene>
    <name evidence="3" type="ORF">D9619_001487</name>
</gene>
<dbReference type="PANTHER" id="PTHR20932">
    <property type="entry name" value="LYSM AND PUTATIVE PEPTIDOGLYCAN-BINDING DOMAIN-CONTAINING PROTEIN"/>
    <property type="match status" value="1"/>
</dbReference>
<feature type="compositionally biased region" description="Low complexity" evidence="1">
    <location>
        <begin position="340"/>
        <end position="356"/>
    </location>
</feature>
<feature type="domain" description="LysM" evidence="2">
    <location>
        <begin position="145"/>
        <end position="189"/>
    </location>
</feature>
<dbReference type="CDD" id="cd00118">
    <property type="entry name" value="LysM"/>
    <property type="match status" value="1"/>
</dbReference>
<name>A0A8H5BE07_9AGAR</name>
<dbReference type="InterPro" id="IPR036779">
    <property type="entry name" value="LysM_dom_sf"/>
</dbReference>
<feature type="region of interest" description="Disordered" evidence="1">
    <location>
        <begin position="340"/>
        <end position="368"/>
    </location>
</feature>
<evidence type="ECO:0000313" key="4">
    <source>
        <dbReference type="Proteomes" id="UP000567179"/>
    </source>
</evidence>
<dbReference type="SUPFAM" id="SSF54106">
    <property type="entry name" value="LysM domain"/>
    <property type="match status" value="1"/>
</dbReference>